<feature type="transmembrane region" description="Helical" evidence="2">
    <location>
        <begin position="6"/>
        <end position="24"/>
    </location>
</feature>
<dbReference type="OMA" id="CWPLAKK"/>
<dbReference type="PRINTS" id="PR00081">
    <property type="entry name" value="GDHRDH"/>
</dbReference>
<dbReference type="RefSeq" id="XP_003286078.1">
    <property type="nucleotide sequence ID" value="XM_003286030.1"/>
</dbReference>
<keyword evidence="2" id="KW-0472">Membrane</keyword>
<comment type="similarity">
    <text evidence="1">Belongs to the short-chain dehydrogenases/reductases (SDR) family.</text>
</comment>
<dbReference type="InParanoid" id="F0ZF72"/>
<dbReference type="InterPro" id="IPR002347">
    <property type="entry name" value="SDR_fam"/>
</dbReference>
<keyword evidence="4" id="KW-1185">Reference proteome</keyword>
<dbReference type="KEGG" id="dpp:DICPUDRAFT_149999"/>
<accession>F0ZF72</accession>
<dbReference type="PRINTS" id="PR00080">
    <property type="entry name" value="SDRFAMILY"/>
</dbReference>
<dbReference type="Proteomes" id="UP000001064">
    <property type="component" value="Unassembled WGS sequence"/>
</dbReference>
<dbReference type="InterPro" id="IPR036291">
    <property type="entry name" value="NAD(P)-bd_dom_sf"/>
</dbReference>
<reference evidence="4" key="1">
    <citation type="journal article" date="2011" name="Genome Biol.">
        <title>Comparative genomics of the social amoebae Dictyostelium discoideum and Dictyostelium purpureum.</title>
        <authorList>
            <consortium name="US DOE Joint Genome Institute (JGI-PGF)"/>
            <person name="Sucgang R."/>
            <person name="Kuo A."/>
            <person name="Tian X."/>
            <person name="Salerno W."/>
            <person name="Parikh A."/>
            <person name="Feasley C.L."/>
            <person name="Dalin E."/>
            <person name="Tu H."/>
            <person name="Huang E."/>
            <person name="Barry K."/>
            <person name="Lindquist E."/>
            <person name="Shapiro H."/>
            <person name="Bruce D."/>
            <person name="Schmutz J."/>
            <person name="Salamov A."/>
            <person name="Fey P."/>
            <person name="Gaudet P."/>
            <person name="Anjard C."/>
            <person name="Babu M.M."/>
            <person name="Basu S."/>
            <person name="Bushmanova Y."/>
            <person name="van der Wel H."/>
            <person name="Katoh-Kurasawa M."/>
            <person name="Dinh C."/>
            <person name="Coutinho P.M."/>
            <person name="Saito T."/>
            <person name="Elias M."/>
            <person name="Schaap P."/>
            <person name="Kay R.R."/>
            <person name="Henrissat B."/>
            <person name="Eichinger L."/>
            <person name="Rivero F."/>
            <person name="Putnam N.H."/>
            <person name="West C.M."/>
            <person name="Loomis W.F."/>
            <person name="Chisholm R.L."/>
            <person name="Shaulsky G."/>
            <person name="Strassmann J.E."/>
            <person name="Queller D.C."/>
            <person name="Kuspa A."/>
            <person name="Grigoriev I.V."/>
        </authorList>
    </citation>
    <scope>NUCLEOTIDE SEQUENCE [LARGE SCALE GENOMIC DNA]</scope>
    <source>
        <strain evidence="4">QSDP1</strain>
    </source>
</reference>
<gene>
    <name evidence="3" type="ORF">DICPUDRAFT_149999</name>
</gene>
<dbReference type="STRING" id="5786.F0ZF72"/>
<organism evidence="3 4">
    <name type="scientific">Dictyostelium purpureum</name>
    <name type="common">Slime mold</name>
    <dbReference type="NCBI Taxonomy" id="5786"/>
    <lineage>
        <taxon>Eukaryota</taxon>
        <taxon>Amoebozoa</taxon>
        <taxon>Evosea</taxon>
        <taxon>Eumycetozoa</taxon>
        <taxon>Dictyostelia</taxon>
        <taxon>Dictyosteliales</taxon>
        <taxon>Dictyosteliaceae</taxon>
        <taxon>Dictyostelium</taxon>
    </lineage>
</organism>
<evidence type="ECO:0000256" key="2">
    <source>
        <dbReference type="SAM" id="Phobius"/>
    </source>
</evidence>
<proteinExistence type="inferred from homology"/>
<dbReference type="InterPro" id="IPR051911">
    <property type="entry name" value="SDR_oxidoreductase"/>
</dbReference>
<evidence type="ECO:0008006" key="5">
    <source>
        <dbReference type="Google" id="ProtNLM"/>
    </source>
</evidence>
<name>F0ZF72_DICPU</name>
<dbReference type="Pfam" id="PF00106">
    <property type="entry name" value="adh_short"/>
    <property type="match status" value="1"/>
</dbReference>
<evidence type="ECO:0000313" key="3">
    <source>
        <dbReference type="EMBL" id="EGC37425.1"/>
    </source>
</evidence>
<dbReference type="EMBL" id="GL871000">
    <property type="protein sequence ID" value="EGC37425.1"/>
    <property type="molecule type" value="Genomic_DNA"/>
</dbReference>
<dbReference type="PANTHER" id="PTHR43976:SF3">
    <property type="entry name" value="SHORT-CHAIN DEHYDROGENASE_REDUCTASE FAMILY PROTEIN"/>
    <property type="match status" value="1"/>
</dbReference>
<evidence type="ECO:0000256" key="1">
    <source>
        <dbReference type="RuleBase" id="RU000363"/>
    </source>
</evidence>
<dbReference type="GeneID" id="10499850"/>
<dbReference type="eggNOG" id="KOG1205">
    <property type="taxonomic scope" value="Eukaryota"/>
</dbReference>
<dbReference type="OrthoDB" id="13950at2759"/>
<evidence type="ECO:0000313" key="4">
    <source>
        <dbReference type="Proteomes" id="UP000001064"/>
    </source>
</evidence>
<sequence>MNNTVWYITGVTSGVGLGLATVLLDSGYKVAGTSRDLNKLALIKNLVTHPNFLPLQVDITNVDNVNESIEKTIDYFGTLTTVVNNSGMVKMGSIEEVSNEDYKEMFDCMYYGPLNVIKAALPYFRKMKYGYIFNIGSVGGIKPIPFYGSYGSVKSALSGLTESLHYEVKKFNIKVSYVVLGSIESSICKNSNIYSNQIDEYDTLNEISQCVLSKYPNKSPLKLAEIIIRYGNQDEIPFNIIVGQKELMIDIVHKKINEIESQYDSQINNGLNAL</sequence>
<keyword evidence="2" id="KW-1133">Transmembrane helix</keyword>
<dbReference type="SUPFAM" id="SSF51735">
    <property type="entry name" value="NAD(P)-binding Rossmann-fold domains"/>
    <property type="match status" value="1"/>
</dbReference>
<protein>
    <recommendedName>
        <fullName evidence="5">Short-chain dehydrogenase/reductase SDR</fullName>
    </recommendedName>
</protein>
<dbReference type="VEuPathDB" id="AmoebaDB:DICPUDRAFT_149999"/>
<dbReference type="Gene3D" id="3.40.50.720">
    <property type="entry name" value="NAD(P)-binding Rossmann-like Domain"/>
    <property type="match status" value="1"/>
</dbReference>
<keyword evidence="2" id="KW-0812">Transmembrane</keyword>
<dbReference type="AlphaFoldDB" id="F0ZF72"/>
<dbReference type="PANTHER" id="PTHR43976">
    <property type="entry name" value="SHORT CHAIN DEHYDROGENASE"/>
    <property type="match status" value="1"/>
</dbReference>